<dbReference type="EMBL" id="LAZR01033091">
    <property type="protein sequence ID" value="KKL49072.1"/>
    <property type="molecule type" value="Genomic_DNA"/>
</dbReference>
<feature type="non-terminal residue" evidence="1">
    <location>
        <position position="54"/>
    </location>
</feature>
<proteinExistence type="predicted"/>
<organism evidence="1">
    <name type="scientific">marine sediment metagenome</name>
    <dbReference type="NCBI Taxonomy" id="412755"/>
    <lineage>
        <taxon>unclassified sequences</taxon>
        <taxon>metagenomes</taxon>
        <taxon>ecological metagenomes</taxon>
    </lineage>
</organism>
<sequence length="54" mass="6083">MTSNFKEFKEFVQGKFKSMSNFSFLATGSFQAYKGLENKLKKSAFGRGGTDFDP</sequence>
<gene>
    <name evidence="1" type="ORF">LCGC14_2319120</name>
</gene>
<evidence type="ECO:0000313" key="1">
    <source>
        <dbReference type="EMBL" id="KKL49072.1"/>
    </source>
</evidence>
<dbReference type="AlphaFoldDB" id="A0A0F9FD43"/>
<comment type="caution">
    <text evidence="1">The sequence shown here is derived from an EMBL/GenBank/DDBJ whole genome shotgun (WGS) entry which is preliminary data.</text>
</comment>
<accession>A0A0F9FD43</accession>
<name>A0A0F9FD43_9ZZZZ</name>
<reference evidence="1" key="1">
    <citation type="journal article" date="2015" name="Nature">
        <title>Complex archaea that bridge the gap between prokaryotes and eukaryotes.</title>
        <authorList>
            <person name="Spang A."/>
            <person name="Saw J.H."/>
            <person name="Jorgensen S.L."/>
            <person name="Zaremba-Niedzwiedzka K."/>
            <person name="Martijn J."/>
            <person name="Lind A.E."/>
            <person name="van Eijk R."/>
            <person name="Schleper C."/>
            <person name="Guy L."/>
            <person name="Ettema T.J."/>
        </authorList>
    </citation>
    <scope>NUCLEOTIDE SEQUENCE</scope>
</reference>
<protein>
    <submittedName>
        <fullName evidence="1">Uncharacterized protein</fullName>
    </submittedName>
</protein>